<feature type="transmembrane region" description="Helical" evidence="8">
    <location>
        <begin position="231"/>
        <end position="251"/>
    </location>
</feature>
<name>A0A318GZI8_9BURK</name>
<dbReference type="PANTHER" id="PTHR30012:SF4">
    <property type="entry name" value="MSHA BIOGENESIS PROTEIN MSHG"/>
    <property type="match status" value="1"/>
</dbReference>
<evidence type="ECO:0000256" key="8">
    <source>
        <dbReference type="SAM" id="Phobius"/>
    </source>
</evidence>
<dbReference type="PRINTS" id="PR00812">
    <property type="entry name" value="BCTERIALGSPF"/>
</dbReference>
<keyword evidence="7 8" id="KW-0472">Membrane</keyword>
<sequence>MASFAWRGRNGRGEEVSGITEADADHAVADQLIAGGVSPVEIRPLRSIEQVPAGSEATTRPPWAALLARPVSGEEVLILTRQLHTLQKSGVPLLRSLAGLQASHDKPAMCDLLGDVRASLDQGRELSGALARHPRVFDGFYVAMVRVGEMTGRMPEVLRRLAEHTEFVLDTRARIRQALRYPAMVLGAIAVAMVVINLFVLPVFAQVFAGFKSELPLMTRLLLGSSAFMVRWWPLLVAALVAAVLMLRAWLATPDGRYRWDRLQLRLPLAGPIVRRATLARFARSYALAASSGVPIAQAMTVIAQTVDNRYIGARVEQMRDSIERGESISRCASAAGIFTPMVLQMIAVGEETGEMDTLMVEVADMYEREVDYAVKNLSSAIEPLLLLVIGSLVTVLALGVFLPLWNLGQAAMSH</sequence>
<reference evidence="10 11" key="1">
    <citation type="submission" date="2018-05" db="EMBL/GenBank/DDBJ databases">
        <title>Genomic Encyclopedia of Type Strains, Phase IV (KMG-IV): sequencing the most valuable type-strain genomes for metagenomic binning, comparative biology and taxonomic classification.</title>
        <authorList>
            <person name="Goeker M."/>
        </authorList>
    </citation>
    <scope>NUCLEOTIDE SEQUENCE [LARGE SCALE GENOMIC DNA]</scope>
    <source>
        <strain evidence="10 11">DSM 566</strain>
    </source>
</reference>
<dbReference type="InterPro" id="IPR003004">
    <property type="entry name" value="GspF/PilC"/>
</dbReference>
<keyword evidence="11" id="KW-1185">Reference proteome</keyword>
<evidence type="ECO:0000256" key="1">
    <source>
        <dbReference type="ARBA" id="ARBA00004429"/>
    </source>
</evidence>
<dbReference type="AlphaFoldDB" id="A0A318GZI8"/>
<dbReference type="InterPro" id="IPR018076">
    <property type="entry name" value="T2SS_GspF_dom"/>
</dbReference>
<feature type="transmembrane region" description="Helical" evidence="8">
    <location>
        <begin position="184"/>
        <end position="211"/>
    </location>
</feature>
<keyword evidence="4" id="KW-0997">Cell inner membrane</keyword>
<dbReference type="EMBL" id="QJJS01000009">
    <property type="protein sequence ID" value="PXW95568.1"/>
    <property type="molecule type" value="Genomic_DNA"/>
</dbReference>
<dbReference type="FunFam" id="1.20.81.30:FF:000001">
    <property type="entry name" value="Type II secretion system protein F"/>
    <property type="match status" value="2"/>
</dbReference>
<dbReference type="GO" id="GO:0015628">
    <property type="term" value="P:protein secretion by the type II secretion system"/>
    <property type="evidence" value="ECO:0007669"/>
    <property type="project" value="TreeGrafter"/>
</dbReference>
<evidence type="ECO:0000256" key="6">
    <source>
        <dbReference type="ARBA" id="ARBA00022989"/>
    </source>
</evidence>
<comment type="caution">
    <text evidence="10">The sequence shown here is derived from an EMBL/GenBank/DDBJ whole genome shotgun (WGS) entry which is preliminary data.</text>
</comment>
<dbReference type="PANTHER" id="PTHR30012">
    <property type="entry name" value="GENERAL SECRETION PATHWAY PROTEIN"/>
    <property type="match status" value="1"/>
</dbReference>
<dbReference type="OrthoDB" id="9805682at2"/>
<evidence type="ECO:0000256" key="4">
    <source>
        <dbReference type="ARBA" id="ARBA00022519"/>
    </source>
</evidence>
<accession>A0A318GZI8</accession>
<keyword evidence="3" id="KW-1003">Cell membrane</keyword>
<protein>
    <submittedName>
        <fullName evidence="10">MSHA biogenesis protein MshG</fullName>
    </submittedName>
</protein>
<feature type="domain" description="Type II secretion system protein GspF" evidence="9">
    <location>
        <begin position="282"/>
        <end position="404"/>
    </location>
</feature>
<keyword evidence="6 8" id="KW-1133">Transmembrane helix</keyword>
<evidence type="ECO:0000313" key="11">
    <source>
        <dbReference type="Proteomes" id="UP000247811"/>
    </source>
</evidence>
<dbReference type="GO" id="GO:0005886">
    <property type="term" value="C:plasma membrane"/>
    <property type="evidence" value="ECO:0007669"/>
    <property type="project" value="UniProtKB-SubCell"/>
</dbReference>
<organism evidence="10 11">
    <name type="scientific">Sphaerotilus hippei</name>
    <dbReference type="NCBI Taxonomy" id="744406"/>
    <lineage>
        <taxon>Bacteria</taxon>
        <taxon>Pseudomonadati</taxon>
        <taxon>Pseudomonadota</taxon>
        <taxon>Betaproteobacteria</taxon>
        <taxon>Burkholderiales</taxon>
        <taxon>Sphaerotilaceae</taxon>
        <taxon>Sphaerotilus</taxon>
    </lineage>
</organism>
<keyword evidence="5 8" id="KW-0812">Transmembrane</keyword>
<feature type="transmembrane region" description="Helical" evidence="8">
    <location>
        <begin position="385"/>
        <end position="406"/>
    </location>
</feature>
<dbReference type="Gene3D" id="1.20.81.30">
    <property type="entry name" value="Type II secretion system (T2SS), domain F"/>
    <property type="match status" value="2"/>
</dbReference>
<gene>
    <name evidence="10" type="ORF">C7444_109138</name>
</gene>
<evidence type="ECO:0000259" key="9">
    <source>
        <dbReference type="Pfam" id="PF00482"/>
    </source>
</evidence>
<dbReference type="InterPro" id="IPR042094">
    <property type="entry name" value="T2SS_GspF_sf"/>
</dbReference>
<proteinExistence type="inferred from homology"/>
<evidence type="ECO:0000256" key="2">
    <source>
        <dbReference type="ARBA" id="ARBA00005745"/>
    </source>
</evidence>
<feature type="domain" description="Type II secretion system protein GspF" evidence="9">
    <location>
        <begin position="80"/>
        <end position="202"/>
    </location>
</feature>
<comment type="similarity">
    <text evidence="2">Belongs to the GSP F family.</text>
</comment>
<evidence type="ECO:0000256" key="3">
    <source>
        <dbReference type="ARBA" id="ARBA00022475"/>
    </source>
</evidence>
<dbReference type="RefSeq" id="WP_110400993.1">
    <property type="nucleotide sequence ID" value="NZ_QJJS01000009.1"/>
</dbReference>
<dbReference type="Pfam" id="PF00482">
    <property type="entry name" value="T2SSF"/>
    <property type="match status" value="2"/>
</dbReference>
<evidence type="ECO:0000256" key="5">
    <source>
        <dbReference type="ARBA" id="ARBA00022692"/>
    </source>
</evidence>
<evidence type="ECO:0000313" key="10">
    <source>
        <dbReference type="EMBL" id="PXW95568.1"/>
    </source>
</evidence>
<evidence type="ECO:0000256" key="7">
    <source>
        <dbReference type="ARBA" id="ARBA00023136"/>
    </source>
</evidence>
<comment type="subcellular location">
    <subcellularLocation>
        <location evidence="1">Cell inner membrane</location>
        <topology evidence="1">Multi-pass membrane protein</topology>
    </subcellularLocation>
</comment>
<dbReference type="Proteomes" id="UP000247811">
    <property type="component" value="Unassembled WGS sequence"/>
</dbReference>